<keyword evidence="3" id="KW-1185">Reference proteome</keyword>
<dbReference type="InterPro" id="IPR023614">
    <property type="entry name" value="Porin_dom_sf"/>
</dbReference>
<sequence length="296" mass="31724">MKKLGLATALLLAMTGAQAYQFQVEGQSEQIETENAHNKFTGAVQGTYYLSNVDSKKGPLAEAAFMNQASNVALAYNYGKYSSSVSDVKFNSQTFGAKAEAYVPTSLVPVYASAAYNHTYQDNKNGVNDNNGDRYAVEVGAMIAPNFLIAAGYTRVADKAQATYDAFDILEDGVAKAGFDRATIGDKKDVATARAKYVGAIDGTNMALGFEAGLIYGENTAYTLKSDLYFTPKLSVGASYAETSADMPNDNQTIWSANVNYFVTDDLSVTAKYTSTNALGSNPDTQTVGLNAKYRF</sequence>
<dbReference type="SUPFAM" id="SSF56935">
    <property type="entry name" value="Porins"/>
    <property type="match status" value="1"/>
</dbReference>
<reference evidence="2 3" key="1">
    <citation type="journal article" date="2015" name="Int. J. Syst. Evol. Microbiol.">
        <title>Acinetobacter equi sp. nov. isolated from horse faeces.</title>
        <authorList>
            <person name="Poppel M.T."/>
            <person name="Skiebe E."/>
            <person name="Laue M."/>
            <person name="Bergmann H."/>
            <person name="Ebersberger I."/>
            <person name="Garn T."/>
            <person name="Fruth A."/>
            <person name="Baumgardt S."/>
            <person name="Busse H.J."/>
            <person name="Wilharm G."/>
        </authorList>
    </citation>
    <scope>NUCLEOTIDE SEQUENCE [LARGE SCALE GENOMIC DNA]</scope>
    <source>
        <strain evidence="2 3">114</strain>
    </source>
</reference>
<dbReference type="RefSeq" id="WP_054580831.1">
    <property type="nucleotide sequence ID" value="NZ_CP012808.1"/>
</dbReference>
<dbReference type="KEGG" id="aei:AOY20_04935"/>
<dbReference type="OrthoDB" id="6711424at2"/>
<dbReference type="EMBL" id="CP012808">
    <property type="protein sequence ID" value="ALH94932.1"/>
    <property type="molecule type" value="Genomic_DNA"/>
</dbReference>
<feature type="chain" id="PRO_5006039615" description="Porin" evidence="1">
    <location>
        <begin position="20"/>
        <end position="296"/>
    </location>
</feature>
<dbReference type="NCBIfam" id="NF033382">
    <property type="entry name" value="OMP_33_36"/>
    <property type="match status" value="1"/>
</dbReference>
<dbReference type="Proteomes" id="UP000064939">
    <property type="component" value="Chromosome"/>
</dbReference>
<accession>A0A0N9VUX2</accession>
<evidence type="ECO:0008006" key="4">
    <source>
        <dbReference type="Google" id="ProtNLM"/>
    </source>
</evidence>
<evidence type="ECO:0000313" key="2">
    <source>
        <dbReference type="EMBL" id="ALH94932.1"/>
    </source>
</evidence>
<feature type="signal peptide" evidence="1">
    <location>
        <begin position="1"/>
        <end position="19"/>
    </location>
</feature>
<evidence type="ECO:0000256" key="1">
    <source>
        <dbReference type="SAM" id="SignalP"/>
    </source>
</evidence>
<name>A0A0N9VUX2_9GAMM</name>
<evidence type="ECO:0000313" key="3">
    <source>
        <dbReference type="Proteomes" id="UP000064939"/>
    </source>
</evidence>
<organism evidence="2 3">
    <name type="scientific">Acinetobacter equi</name>
    <dbReference type="NCBI Taxonomy" id="1324350"/>
    <lineage>
        <taxon>Bacteria</taxon>
        <taxon>Pseudomonadati</taxon>
        <taxon>Pseudomonadota</taxon>
        <taxon>Gammaproteobacteria</taxon>
        <taxon>Moraxellales</taxon>
        <taxon>Moraxellaceae</taxon>
        <taxon>Acinetobacter</taxon>
    </lineage>
</organism>
<dbReference type="Gene3D" id="2.40.160.10">
    <property type="entry name" value="Porin"/>
    <property type="match status" value="1"/>
</dbReference>
<dbReference type="AlphaFoldDB" id="A0A0N9VUX2"/>
<dbReference type="Pfam" id="PF16956">
    <property type="entry name" value="Porin_7"/>
    <property type="match status" value="1"/>
</dbReference>
<dbReference type="InterPro" id="IPR031593">
    <property type="entry name" value="Porin_7"/>
</dbReference>
<proteinExistence type="predicted"/>
<protein>
    <recommendedName>
        <fullName evidence="4">Porin</fullName>
    </recommendedName>
</protein>
<keyword evidence="1" id="KW-0732">Signal</keyword>
<gene>
    <name evidence="2" type="ORF">AOY20_04935</name>
</gene>